<organism evidence="14 15">
    <name type="scientific">Streptomyces pyxinae</name>
    <dbReference type="NCBI Taxonomy" id="2970734"/>
    <lineage>
        <taxon>Bacteria</taxon>
        <taxon>Bacillati</taxon>
        <taxon>Actinomycetota</taxon>
        <taxon>Actinomycetes</taxon>
        <taxon>Kitasatosporales</taxon>
        <taxon>Streptomycetaceae</taxon>
        <taxon>Streptomyces</taxon>
    </lineage>
</organism>
<evidence type="ECO:0000256" key="7">
    <source>
        <dbReference type="ARBA" id="ARBA00047899"/>
    </source>
</evidence>
<dbReference type="RefSeq" id="WP_258786027.1">
    <property type="nucleotide sequence ID" value="NZ_JANUGQ010000003.1"/>
</dbReference>
<keyword evidence="3" id="KW-0808">Transferase</keyword>
<feature type="region of interest" description="Disordered" evidence="10">
    <location>
        <begin position="327"/>
        <end position="406"/>
    </location>
</feature>
<dbReference type="Pfam" id="PF00069">
    <property type="entry name" value="Pkinase"/>
    <property type="match status" value="1"/>
</dbReference>
<comment type="catalytic activity">
    <reaction evidence="8">
        <text>L-seryl-[protein] + ATP = O-phospho-L-seryl-[protein] + ADP + H(+)</text>
        <dbReference type="Rhea" id="RHEA:17989"/>
        <dbReference type="Rhea" id="RHEA-COMP:9863"/>
        <dbReference type="Rhea" id="RHEA-COMP:11604"/>
        <dbReference type="ChEBI" id="CHEBI:15378"/>
        <dbReference type="ChEBI" id="CHEBI:29999"/>
        <dbReference type="ChEBI" id="CHEBI:30616"/>
        <dbReference type="ChEBI" id="CHEBI:83421"/>
        <dbReference type="ChEBI" id="CHEBI:456216"/>
        <dbReference type="EC" id="2.7.11.1"/>
    </reaction>
</comment>
<evidence type="ECO:0000256" key="2">
    <source>
        <dbReference type="ARBA" id="ARBA00022527"/>
    </source>
</evidence>
<keyword evidence="5 14" id="KW-0418">Kinase</keyword>
<evidence type="ECO:0000256" key="10">
    <source>
        <dbReference type="SAM" id="MobiDB-lite"/>
    </source>
</evidence>
<proteinExistence type="predicted"/>
<keyword evidence="11" id="KW-0812">Transmembrane</keyword>
<sequence length="556" mass="57862">MSQDGARGRYAGGSVAGGRYQLRDLLGEGGMASVYLAYDSALDRQVAIKTLHTELGREQSFRERFRREAQAVAKLQHTNIVSVFDTGEDDLGGTLMPYIVMEYVEGRPLGSVLQEDIRRYGAMPADKALRITADVLAALETSHEMGLVHRDIKPGNVMTTKRDVVKVMDFGIARAMQSGVTSMTQTGMVVGTPQYLSPEQALGRGVDARSDLYSVGIMLFQLLTGRLPFDADSPLAIAYAHVQEAPVAPSSINRSVTPAMDALVARALKKNPNERFPSAAVMRDECLRLLAAGQAGTPAIVPGAPATNSGAGVGSAVFPPLDAAAPAPAPGAVRTPYQPGPPPAHGSGGHAGGHGAVAPAAGPYGPPTPAPTPGYGYPQPGYPPPGPAPYQTAPQPVPAAGPGTTNRRNTPLLVGALVVALLVVGGVVTAVAMNRDDDTTATRAGGGASGSAAPAPATGEHKPPERNRTIDPEKCSDASEDTNDPAKVRAPSFIYKDVLSVKSCIQAAGWQFKIKEVDDPLYAEDQVIAQFPTESTAVVPGNQTFELTVATGDPGQ</sequence>
<keyword evidence="2" id="KW-0723">Serine/threonine-protein kinase</keyword>
<name>A0ABT2CF54_9ACTN</name>
<feature type="compositionally biased region" description="Gly residues" evidence="10">
    <location>
        <begin position="346"/>
        <end position="355"/>
    </location>
</feature>
<keyword evidence="15" id="KW-1185">Reference proteome</keyword>
<dbReference type="GO" id="GO:0016301">
    <property type="term" value="F:kinase activity"/>
    <property type="evidence" value="ECO:0007669"/>
    <property type="project" value="UniProtKB-KW"/>
</dbReference>
<dbReference type="PANTHER" id="PTHR43289:SF34">
    <property type="entry name" value="SERINE_THREONINE-PROTEIN KINASE YBDM-RELATED"/>
    <property type="match status" value="1"/>
</dbReference>
<feature type="binding site" evidence="9">
    <location>
        <position position="49"/>
    </location>
    <ligand>
        <name>ATP</name>
        <dbReference type="ChEBI" id="CHEBI:30616"/>
    </ligand>
</feature>
<evidence type="ECO:0000256" key="6">
    <source>
        <dbReference type="ARBA" id="ARBA00022840"/>
    </source>
</evidence>
<keyword evidence="11" id="KW-0472">Membrane</keyword>
<feature type="region of interest" description="Disordered" evidence="10">
    <location>
        <begin position="438"/>
        <end position="485"/>
    </location>
</feature>
<evidence type="ECO:0000256" key="8">
    <source>
        <dbReference type="ARBA" id="ARBA00048679"/>
    </source>
</evidence>
<dbReference type="EC" id="2.7.11.1" evidence="1"/>
<dbReference type="EMBL" id="JANUGQ010000003">
    <property type="protein sequence ID" value="MCS0635269.1"/>
    <property type="molecule type" value="Genomic_DNA"/>
</dbReference>
<evidence type="ECO:0000256" key="11">
    <source>
        <dbReference type="SAM" id="Phobius"/>
    </source>
</evidence>
<evidence type="ECO:0000313" key="15">
    <source>
        <dbReference type="Proteomes" id="UP001431313"/>
    </source>
</evidence>
<feature type="compositionally biased region" description="Basic and acidic residues" evidence="10">
    <location>
        <begin position="459"/>
        <end position="477"/>
    </location>
</feature>
<dbReference type="InterPro" id="IPR005543">
    <property type="entry name" value="PASTA_dom"/>
</dbReference>
<dbReference type="InterPro" id="IPR008271">
    <property type="entry name" value="Ser/Thr_kinase_AS"/>
</dbReference>
<comment type="catalytic activity">
    <reaction evidence="7">
        <text>L-threonyl-[protein] + ATP = O-phospho-L-threonyl-[protein] + ADP + H(+)</text>
        <dbReference type="Rhea" id="RHEA:46608"/>
        <dbReference type="Rhea" id="RHEA-COMP:11060"/>
        <dbReference type="Rhea" id="RHEA-COMP:11605"/>
        <dbReference type="ChEBI" id="CHEBI:15378"/>
        <dbReference type="ChEBI" id="CHEBI:30013"/>
        <dbReference type="ChEBI" id="CHEBI:30616"/>
        <dbReference type="ChEBI" id="CHEBI:61977"/>
        <dbReference type="ChEBI" id="CHEBI:456216"/>
        <dbReference type="EC" id="2.7.11.1"/>
    </reaction>
</comment>
<evidence type="ECO:0000256" key="9">
    <source>
        <dbReference type="PROSITE-ProRule" id="PRU10141"/>
    </source>
</evidence>
<keyword evidence="11" id="KW-1133">Transmembrane helix</keyword>
<dbReference type="CDD" id="cd14014">
    <property type="entry name" value="STKc_PknB_like"/>
    <property type="match status" value="1"/>
</dbReference>
<accession>A0ABT2CF54</accession>
<dbReference type="InterPro" id="IPR000719">
    <property type="entry name" value="Prot_kinase_dom"/>
</dbReference>
<evidence type="ECO:0000256" key="4">
    <source>
        <dbReference type="ARBA" id="ARBA00022741"/>
    </source>
</evidence>
<dbReference type="PANTHER" id="PTHR43289">
    <property type="entry name" value="MITOGEN-ACTIVATED PROTEIN KINASE KINASE KINASE 20-RELATED"/>
    <property type="match status" value="1"/>
</dbReference>
<dbReference type="Proteomes" id="UP001431313">
    <property type="component" value="Unassembled WGS sequence"/>
</dbReference>
<evidence type="ECO:0000256" key="3">
    <source>
        <dbReference type="ARBA" id="ARBA00022679"/>
    </source>
</evidence>
<evidence type="ECO:0000256" key="1">
    <source>
        <dbReference type="ARBA" id="ARBA00012513"/>
    </source>
</evidence>
<dbReference type="SUPFAM" id="SSF56112">
    <property type="entry name" value="Protein kinase-like (PK-like)"/>
    <property type="match status" value="1"/>
</dbReference>
<dbReference type="PROSITE" id="PS51178">
    <property type="entry name" value="PASTA"/>
    <property type="match status" value="1"/>
</dbReference>
<dbReference type="SMART" id="SM00220">
    <property type="entry name" value="S_TKc"/>
    <property type="match status" value="1"/>
</dbReference>
<feature type="transmembrane region" description="Helical" evidence="11">
    <location>
        <begin position="412"/>
        <end position="433"/>
    </location>
</feature>
<evidence type="ECO:0000259" key="13">
    <source>
        <dbReference type="PROSITE" id="PS51178"/>
    </source>
</evidence>
<dbReference type="InterPro" id="IPR017441">
    <property type="entry name" value="Protein_kinase_ATP_BS"/>
</dbReference>
<dbReference type="PROSITE" id="PS00108">
    <property type="entry name" value="PROTEIN_KINASE_ST"/>
    <property type="match status" value="1"/>
</dbReference>
<dbReference type="PROSITE" id="PS50011">
    <property type="entry name" value="PROTEIN_KINASE_DOM"/>
    <property type="match status" value="1"/>
</dbReference>
<dbReference type="PROSITE" id="PS00107">
    <property type="entry name" value="PROTEIN_KINASE_ATP"/>
    <property type="match status" value="1"/>
</dbReference>
<dbReference type="Gene3D" id="1.10.510.10">
    <property type="entry name" value="Transferase(Phosphotransferase) domain 1"/>
    <property type="match status" value="1"/>
</dbReference>
<reference evidence="14" key="1">
    <citation type="submission" date="2022-08" db="EMBL/GenBank/DDBJ databases">
        <authorList>
            <person name="Somphong A."/>
            <person name="Phongsopitanun W."/>
        </authorList>
    </citation>
    <scope>NUCLEOTIDE SEQUENCE</scope>
    <source>
        <strain evidence="14">LP05-1</strain>
    </source>
</reference>
<comment type="caution">
    <text evidence="14">The sequence shown here is derived from an EMBL/GenBank/DDBJ whole genome shotgun (WGS) entry which is preliminary data.</text>
</comment>
<feature type="domain" description="PASTA" evidence="13">
    <location>
        <begin position="484"/>
        <end position="551"/>
    </location>
</feature>
<keyword evidence="4 9" id="KW-0547">Nucleotide-binding</keyword>
<gene>
    <name evidence="14" type="ORF">NX801_06285</name>
</gene>
<dbReference type="InterPro" id="IPR011009">
    <property type="entry name" value="Kinase-like_dom_sf"/>
</dbReference>
<protein>
    <recommendedName>
        <fullName evidence="1">non-specific serine/threonine protein kinase</fullName>
        <ecNumber evidence="1">2.7.11.1</ecNumber>
    </recommendedName>
</protein>
<keyword evidence="6 9" id="KW-0067">ATP-binding</keyword>
<evidence type="ECO:0000259" key="12">
    <source>
        <dbReference type="PROSITE" id="PS50011"/>
    </source>
</evidence>
<evidence type="ECO:0000313" key="14">
    <source>
        <dbReference type="EMBL" id="MCS0635269.1"/>
    </source>
</evidence>
<dbReference type="Gene3D" id="3.30.10.20">
    <property type="match status" value="1"/>
</dbReference>
<dbReference type="Gene3D" id="3.30.200.20">
    <property type="entry name" value="Phosphorylase Kinase, domain 1"/>
    <property type="match status" value="1"/>
</dbReference>
<evidence type="ECO:0000256" key="5">
    <source>
        <dbReference type="ARBA" id="ARBA00022777"/>
    </source>
</evidence>
<feature type="domain" description="Protein kinase" evidence="12">
    <location>
        <begin position="20"/>
        <end position="287"/>
    </location>
</feature>